<protein>
    <submittedName>
        <fullName evidence="9">Limit dextrin alpha-1,6-maltotetraose-hydrolase</fullName>
        <ecNumber evidence="9">3.2.1.196</ecNumber>
    </submittedName>
</protein>
<dbReference type="AlphaFoldDB" id="A0A3B1CY73"/>
<dbReference type="InterPro" id="IPR011837">
    <property type="entry name" value="Glycogen_debranch_GlgX"/>
</dbReference>
<keyword evidence="6" id="KW-0809">Transit peptide</keyword>
<dbReference type="InterPro" id="IPR017853">
    <property type="entry name" value="GH"/>
</dbReference>
<proteinExistence type="inferred from homology"/>
<dbReference type="GO" id="GO:0120549">
    <property type="term" value="F:limit dextrin alpha-1,6-maltotetraose-hydrolase activity"/>
    <property type="evidence" value="ECO:0007669"/>
    <property type="project" value="UniProtKB-EC"/>
</dbReference>
<dbReference type="Pfam" id="PF02922">
    <property type="entry name" value="CBM_48"/>
    <property type="match status" value="1"/>
</dbReference>
<evidence type="ECO:0000256" key="6">
    <source>
        <dbReference type="ARBA" id="ARBA00022946"/>
    </source>
</evidence>
<dbReference type="SUPFAM" id="SSF51445">
    <property type="entry name" value="(Trans)glycosidases"/>
    <property type="match status" value="1"/>
</dbReference>
<evidence type="ECO:0000256" key="4">
    <source>
        <dbReference type="ARBA" id="ARBA00022640"/>
    </source>
</evidence>
<name>A0A3B1CY73_9ZZZZ</name>
<dbReference type="EC" id="3.2.1.196" evidence="9"/>
<dbReference type="SUPFAM" id="SSF81296">
    <property type="entry name" value="E set domains"/>
    <property type="match status" value="1"/>
</dbReference>
<organism evidence="9">
    <name type="scientific">hydrothermal vent metagenome</name>
    <dbReference type="NCBI Taxonomy" id="652676"/>
    <lineage>
        <taxon>unclassified sequences</taxon>
        <taxon>metagenomes</taxon>
        <taxon>ecological metagenomes</taxon>
    </lineage>
</organism>
<dbReference type="GO" id="GO:0005980">
    <property type="term" value="P:glycogen catabolic process"/>
    <property type="evidence" value="ECO:0007669"/>
    <property type="project" value="InterPro"/>
</dbReference>
<dbReference type="GO" id="GO:0009507">
    <property type="term" value="C:chloroplast"/>
    <property type="evidence" value="ECO:0007669"/>
    <property type="project" value="UniProtKB-SubCell"/>
</dbReference>
<keyword evidence="3" id="KW-0150">Chloroplast</keyword>
<gene>
    <name evidence="9" type="ORF">MNBD_NITROSPIRAE02-963</name>
</gene>
<evidence type="ECO:0000256" key="1">
    <source>
        <dbReference type="ARBA" id="ARBA00004229"/>
    </source>
</evidence>
<dbReference type="SUPFAM" id="SSF51011">
    <property type="entry name" value="Glycosyl hydrolase domain"/>
    <property type="match status" value="1"/>
</dbReference>
<evidence type="ECO:0000313" key="9">
    <source>
        <dbReference type="EMBL" id="VAX28848.1"/>
    </source>
</evidence>
<dbReference type="EMBL" id="UOGH01000099">
    <property type="protein sequence ID" value="VAX28848.1"/>
    <property type="molecule type" value="Genomic_DNA"/>
</dbReference>
<dbReference type="NCBIfam" id="TIGR02100">
    <property type="entry name" value="glgX_debranch"/>
    <property type="match status" value="1"/>
</dbReference>
<dbReference type="InterPro" id="IPR013780">
    <property type="entry name" value="Glyco_hydro_b"/>
</dbReference>
<dbReference type="CDD" id="cd11326">
    <property type="entry name" value="AmyAc_Glg_debranch"/>
    <property type="match status" value="1"/>
</dbReference>
<dbReference type="GO" id="GO:0004135">
    <property type="term" value="F:amylo-alpha-1,6-glucosidase activity"/>
    <property type="evidence" value="ECO:0007669"/>
    <property type="project" value="InterPro"/>
</dbReference>
<dbReference type="Gene3D" id="2.60.40.1180">
    <property type="entry name" value="Golgi alpha-mannosidase II"/>
    <property type="match status" value="1"/>
</dbReference>
<reference evidence="9" key="1">
    <citation type="submission" date="2018-06" db="EMBL/GenBank/DDBJ databases">
        <authorList>
            <person name="Zhirakovskaya E."/>
        </authorList>
    </citation>
    <scope>NUCLEOTIDE SEQUENCE</scope>
</reference>
<dbReference type="SMART" id="SM00642">
    <property type="entry name" value="Aamy"/>
    <property type="match status" value="1"/>
</dbReference>
<dbReference type="InterPro" id="IPR004193">
    <property type="entry name" value="Glyco_hydro_13_N"/>
</dbReference>
<dbReference type="InterPro" id="IPR044505">
    <property type="entry name" value="GlgX_Isoamylase_N_E_set"/>
</dbReference>
<comment type="similarity">
    <text evidence="2">Belongs to the glycosyl hydrolase 13 family.</text>
</comment>
<evidence type="ECO:0000256" key="2">
    <source>
        <dbReference type="ARBA" id="ARBA00008061"/>
    </source>
</evidence>
<sequence length="692" mass="79079">MKTSRGYPLPPGAYLHGNGANFALLSRHATGVSLVLFDELEYPLETIELNPSRNKTGDIWHIRVEGVKENQLYAYRVDGPFSPEDGHRFNRHKLILDPCTRALTKQDSIDIEAALPYDPLSPLKDLTFSEEDNSGHISKCILINNRFDWQNDKPPGHKWSETIIYETHVRGLTIHPSSGVQQPGTYRGITEKIPYLHDLGITAVELMPVQEFLENDTPRVNPITGERLKNYWGYNPLLFFVPHGKYSGVETPGEQVTEFKTMVRELHRAGIEVILDIVLNHTAEGSEIGPTFSFRGIDNSIYYLLETSRRFYKNYSGCGNTLNCNHPVVRDFIIDCLRYWVIEMHVDGFRFDLASVMGRDENGAIMKNPPILERISEDPILRGTKLIAEAWDAAGAYQVGSFPGKRWAEWNGRYRDDVRRFWRGDPGFTGALASRICGSADIYQKEGKEPLNSINFITCHDGFTLNDLVSYNHKHNEANGEDNEDGTNENYSFNYGTEGPADEVIERIRIRQIKNMLATLLISRGVPMLLGGDEFRRTQRGNNNAYCQDNEISWYDWQLLKKNQEIYRFAREMIAFRKKHKVLSREKFYTDRDILWFNHNGGSPDWGYSGRSLGCIILAEEEEDLCLLFNADSVEKSFLIPPATSTGKWHVRVDTSREMPDDINEAGKEAEELKVGYILPERSLAILLLHKE</sequence>
<dbReference type="CDD" id="cd02856">
    <property type="entry name" value="E_set_GDE_Isoamylase_N"/>
    <property type="match status" value="1"/>
</dbReference>
<evidence type="ECO:0000256" key="5">
    <source>
        <dbReference type="ARBA" id="ARBA00022801"/>
    </source>
</evidence>
<keyword evidence="5 9" id="KW-0378">Hydrolase</keyword>
<feature type="domain" description="Glycosyl hydrolase family 13 catalytic" evidence="8">
    <location>
        <begin position="166"/>
        <end position="577"/>
    </location>
</feature>
<keyword evidence="4" id="KW-0934">Plastid</keyword>
<comment type="subcellular location">
    <subcellularLocation>
        <location evidence="1">Plastid</location>
        <location evidence="1">Chloroplast</location>
    </subcellularLocation>
</comment>
<evidence type="ECO:0000259" key="8">
    <source>
        <dbReference type="SMART" id="SM00642"/>
    </source>
</evidence>
<evidence type="ECO:0000256" key="3">
    <source>
        <dbReference type="ARBA" id="ARBA00022528"/>
    </source>
</evidence>
<dbReference type="InterPro" id="IPR006047">
    <property type="entry name" value="GH13_cat_dom"/>
</dbReference>
<dbReference type="Gene3D" id="2.60.40.10">
    <property type="entry name" value="Immunoglobulins"/>
    <property type="match status" value="1"/>
</dbReference>
<evidence type="ECO:0000256" key="7">
    <source>
        <dbReference type="ARBA" id="ARBA00023295"/>
    </source>
</evidence>
<dbReference type="Gene3D" id="3.20.20.80">
    <property type="entry name" value="Glycosidases"/>
    <property type="match status" value="1"/>
</dbReference>
<dbReference type="PANTHER" id="PTHR43002">
    <property type="entry name" value="GLYCOGEN DEBRANCHING ENZYME"/>
    <property type="match status" value="1"/>
</dbReference>
<dbReference type="Pfam" id="PF00128">
    <property type="entry name" value="Alpha-amylase"/>
    <property type="match status" value="1"/>
</dbReference>
<dbReference type="InterPro" id="IPR014756">
    <property type="entry name" value="Ig_E-set"/>
</dbReference>
<accession>A0A3B1CY73</accession>
<keyword evidence="7 9" id="KW-0326">Glycosidase</keyword>
<dbReference type="FunFam" id="3.20.20.80:FF:000054">
    <property type="entry name" value="Glycogen debranching enzyme"/>
    <property type="match status" value="1"/>
</dbReference>
<dbReference type="InterPro" id="IPR013783">
    <property type="entry name" value="Ig-like_fold"/>
</dbReference>